<dbReference type="Proteomes" id="UP000253094">
    <property type="component" value="Unassembled WGS sequence"/>
</dbReference>
<dbReference type="AlphaFoldDB" id="A0A367ELZ9"/>
<dbReference type="InterPro" id="IPR046250">
    <property type="entry name" value="DUF6283"/>
</dbReference>
<name>A0A367ELZ9_9ACTN</name>
<reference evidence="1 2" key="1">
    <citation type="submission" date="2018-06" db="EMBL/GenBank/DDBJ databases">
        <title>Sphaerisporangium craniellae sp. nov., isolated from a marine sponge in the South China Sea.</title>
        <authorList>
            <person name="Li L."/>
        </authorList>
    </citation>
    <scope>NUCLEOTIDE SEQUENCE [LARGE SCALE GENOMIC DNA]</scope>
    <source>
        <strain evidence="1 2">CCTCC AA 208026</strain>
    </source>
</reference>
<dbReference type="EMBL" id="QOIL01000038">
    <property type="protein sequence ID" value="RCG18250.1"/>
    <property type="molecule type" value="Genomic_DNA"/>
</dbReference>
<protein>
    <submittedName>
        <fullName evidence="1">Uncharacterized protein</fullName>
    </submittedName>
</protein>
<accession>A0A367ELZ9</accession>
<organism evidence="1 2">
    <name type="scientific">Sphaerisporangium album</name>
    <dbReference type="NCBI Taxonomy" id="509200"/>
    <lineage>
        <taxon>Bacteria</taxon>
        <taxon>Bacillati</taxon>
        <taxon>Actinomycetota</taxon>
        <taxon>Actinomycetes</taxon>
        <taxon>Streptosporangiales</taxon>
        <taxon>Streptosporangiaceae</taxon>
        <taxon>Sphaerisporangium</taxon>
    </lineage>
</organism>
<dbReference type="OrthoDB" id="4351072at2"/>
<gene>
    <name evidence="1" type="ORF">DQ384_39205</name>
</gene>
<keyword evidence="2" id="KW-1185">Reference proteome</keyword>
<sequence>MFACHQGAPGHPGTNVACAGWLAVEGTGHVAVRLAVSHGRLPVSALSPGPNWPDLYDSYQEMADANAAHEEGPRQ</sequence>
<comment type="caution">
    <text evidence="1">The sequence shown here is derived from an EMBL/GenBank/DDBJ whole genome shotgun (WGS) entry which is preliminary data.</text>
</comment>
<proteinExistence type="predicted"/>
<evidence type="ECO:0000313" key="1">
    <source>
        <dbReference type="EMBL" id="RCG18250.1"/>
    </source>
</evidence>
<evidence type="ECO:0000313" key="2">
    <source>
        <dbReference type="Proteomes" id="UP000253094"/>
    </source>
</evidence>
<dbReference type="Pfam" id="PF19800">
    <property type="entry name" value="DUF6283"/>
    <property type="match status" value="1"/>
</dbReference>